<feature type="transmembrane region" description="Helical" evidence="6">
    <location>
        <begin position="180"/>
        <end position="201"/>
    </location>
</feature>
<evidence type="ECO:0000256" key="4">
    <source>
        <dbReference type="ARBA" id="ARBA00023136"/>
    </source>
</evidence>
<evidence type="ECO:0000256" key="2">
    <source>
        <dbReference type="ARBA" id="ARBA00022692"/>
    </source>
</evidence>
<comment type="subcellular location">
    <subcellularLocation>
        <location evidence="1">Endomembrane system</location>
        <topology evidence="1">Multi-pass membrane protein</topology>
    </subcellularLocation>
</comment>
<accession>A0A1B7SEQ5</accession>
<dbReference type="EMBL" id="JAEUBD010001178">
    <property type="protein sequence ID" value="KAH3664887.1"/>
    <property type="molecule type" value="Genomic_DNA"/>
</dbReference>
<protein>
    <recommendedName>
        <fullName evidence="7">CWH43-like N-terminal domain-containing protein</fullName>
    </recommendedName>
</protein>
<reference evidence="8" key="1">
    <citation type="journal article" date="2021" name="Open Biol.">
        <title>Shared evolutionary footprints suggest mitochondrial oxidative damage underlies multiple complex I losses in fungi.</title>
        <authorList>
            <person name="Schikora-Tamarit M.A."/>
            <person name="Marcet-Houben M."/>
            <person name="Nosek J."/>
            <person name="Gabaldon T."/>
        </authorList>
    </citation>
    <scope>NUCLEOTIDE SEQUENCE</scope>
    <source>
        <strain evidence="8">NCAIM Y.01608</strain>
    </source>
</reference>
<feature type="domain" description="CWH43-like N-terminal" evidence="7">
    <location>
        <begin position="18"/>
        <end position="241"/>
    </location>
</feature>
<feature type="transmembrane region" description="Helical" evidence="6">
    <location>
        <begin position="221"/>
        <end position="243"/>
    </location>
</feature>
<evidence type="ECO:0000313" key="8">
    <source>
        <dbReference type="EMBL" id="KAH3664887.1"/>
    </source>
</evidence>
<reference evidence="8" key="2">
    <citation type="submission" date="2021-01" db="EMBL/GenBank/DDBJ databases">
        <authorList>
            <person name="Schikora-Tamarit M.A."/>
        </authorList>
    </citation>
    <scope>NUCLEOTIDE SEQUENCE</scope>
    <source>
        <strain evidence="8">NCAIM Y.01608</strain>
    </source>
</reference>
<keyword evidence="4 6" id="KW-0472">Membrane</keyword>
<feature type="transmembrane region" description="Helical" evidence="6">
    <location>
        <begin position="110"/>
        <end position="132"/>
    </location>
</feature>
<name>A0A1B7SEQ5_9ASCO</name>
<evidence type="ECO:0000256" key="6">
    <source>
        <dbReference type="SAM" id="Phobius"/>
    </source>
</evidence>
<dbReference type="PANTHER" id="PTHR21324">
    <property type="entry name" value="FASTING-INDUCIBLE INTEGRAL MEMBRANE PROTEIN TM6P1-RELATED"/>
    <property type="match status" value="1"/>
</dbReference>
<feature type="transmembrane region" description="Helical" evidence="6">
    <location>
        <begin position="16"/>
        <end position="42"/>
    </location>
</feature>
<dbReference type="RefSeq" id="XP_018209917.1">
    <property type="nucleotide sequence ID" value="XM_018354710.1"/>
</dbReference>
<evidence type="ECO:0000256" key="1">
    <source>
        <dbReference type="ARBA" id="ARBA00004127"/>
    </source>
</evidence>
<dbReference type="PANTHER" id="PTHR21324:SF2">
    <property type="entry name" value="EG:22E5.9 PROTEIN"/>
    <property type="match status" value="1"/>
</dbReference>
<evidence type="ECO:0000313" key="9">
    <source>
        <dbReference type="Proteomes" id="UP000788993"/>
    </source>
</evidence>
<dbReference type="InterPro" id="IPR050911">
    <property type="entry name" value="DRAM/TMEM150_Autophagy_Mod"/>
</dbReference>
<dbReference type="GO" id="GO:0005886">
    <property type="term" value="C:plasma membrane"/>
    <property type="evidence" value="ECO:0007669"/>
    <property type="project" value="TreeGrafter"/>
</dbReference>
<proteinExistence type="predicted"/>
<dbReference type="InterPro" id="IPR019402">
    <property type="entry name" value="CWH43_N"/>
</dbReference>
<feature type="transmembrane region" description="Helical" evidence="6">
    <location>
        <begin position="69"/>
        <end position="89"/>
    </location>
</feature>
<keyword evidence="9" id="KW-1185">Reference proteome</keyword>
<organism evidence="8 9">
    <name type="scientific">Ogataea polymorpha</name>
    <dbReference type="NCBI Taxonomy" id="460523"/>
    <lineage>
        <taxon>Eukaryota</taxon>
        <taxon>Fungi</taxon>
        <taxon>Dikarya</taxon>
        <taxon>Ascomycota</taxon>
        <taxon>Saccharomycotina</taxon>
        <taxon>Pichiomycetes</taxon>
        <taxon>Pichiales</taxon>
        <taxon>Pichiaceae</taxon>
        <taxon>Ogataea</taxon>
    </lineage>
</organism>
<keyword evidence="2 6" id="KW-0812">Transmembrane</keyword>
<feature type="transmembrane region" description="Helical" evidence="6">
    <location>
        <begin position="144"/>
        <end position="168"/>
    </location>
</feature>
<sequence length="275" mass="31772">MIKIGAFNSPNVRPRWAFILPLLSVAAWWGMLIAMIVCWVAQGRPNYEQDHIYMAHLIVYLSNVGATNLQGLFIAGTATMGFFFVWAVIEEAYLRSRRKRYLLPRFRRTVTALHVVCIILIFLSSLSIFFVSCFKDTQYDTVHLTFVGIFIVLDLLWAICNISLYFIYAKHYTHFKWFKWSAWLKLVWLIIGIALAIGYVACMRIASRHGDASRLWGVSGVFEWALCFWFGVIMFLFSVDLGLRSKADSDYQTDSSSEWDKENNTQTPPQGDVHY</sequence>
<evidence type="ECO:0000256" key="5">
    <source>
        <dbReference type="SAM" id="MobiDB-lite"/>
    </source>
</evidence>
<dbReference type="Pfam" id="PF10277">
    <property type="entry name" value="Frag1"/>
    <property type="match status" value="1"/>
</dbReference>
<feature type="region of interest" description="Disordered" evidence="5">
    <location>
        <begin position="251"/>
        <end position="275"/>
    </location>
</feature>
<dbReference type="Proteomes" id="UP000788993">
    <property type="component" value="Unassembled WGS sequence"/>
</dbReference>
<evidence type="ECO:0000256" key="3">
    <source>
        <dbReference type="ARBA" id="ARBA00022989"/>
    </source>
</evidence>
<comment type="caution">
    <text evidence="8">The sequence shown here is derived from an EMBL/GenBank/DDBJ whole genome shotgun (WGS) entry which is preliminary data.</text>
</comment>
<dbReference type="GO" id="GO:0012505">
    <property type="term" value="C:endomembrane system"/>
    <property type="evidence" value="ECO:0007669"/>
    <property type="project" value="UniProtKB-SubCell"/>
</dbReference>
<keyword evidence="3 6" id="KW-1133">Transmembrane helix</keyword>
<gene>
    <name evidence="8" type="ORF">OGATHE_003702</name>
</gene>
<dbReference type="AlphaFoldDB" id="A0A1B7SEQ5"/>
<evidence type="ECO:0000259" key="7">
    <source>
        <dbReference type="Pfam" id="PF10277"/>
    </source>
</evidence>